<feature type="signal peptide" evidence="1">
    <location>
        <begin position="1"/>
        <end position="25"/>
    </location>
</feature>
<dbReference type="SUPFAM" id="SSF49373">
    <property type="entry name" value="Invasin/intimin cell-adhesion fragments"/>
    <property type="match status" value="1"/>
</dbReference>
<sequence length="308" mass="31568">MMKNTFLILVFSILAFLIFPNTTSAACGDGWFCGIDQGYGIRVNISSMACGSGPTCSNNGTWNRSGNYDCKNECYTFGGQTFCITTKILDCSVIIAGIWNSLNVSPVWTANDRYSSCSISGSQCTLSDPAVTTTCCVRNTSPTPTATSGPTDPPTTPSCNLGLTPTAVNPLLIGSTSTFTATLSNINDGTVSNVTFSSNNTGVATVNPASDSSSPYNSIATGVAPGTATITANGIMSGSSRCSDTSIITVPTPSCTISLTPATANVTVGGTQVLTATTTLNNGAVISRVDFTKTNTNVSMSPTADTIS</sequence>
<dbReference type="AlphaFoldDB" id="A0A0F9YHF1"/>
<gene>
    <name evidence="2" type="ORF">UR21_C0022G0001</name>
</gene>
<dbReference type="Gene3D" id="2.60.40.1080">
    <property type="match status" value="1"/>
</dbReference>
<evidence type="ECO:0008006" key="4">
    <source>
        <dbReference type="Google" id="ProtNLM"/>
    </source>
</evidence>
<dbReference type="InterPro" id="IPR008964">
    <property type="entry name" value="Invasin/intimin_cell_adhesion"/>
</dbReference>
<feature type="chain" id="PRO_5002530483" description="BIG2 domain-containing protein" evidence="1">
    <location>
        <begin position="26"/>
        <end position="308"/>
    </location>
</feature>
<proteinExistence type="predicted"/>
<evidence type="ECO:0000313" key="2">
    <source>
        <dbReference type="EMBL" id="KKP30853.1"/>
    </source>
</evidence>
<protein>
    <recommendedName>
        <fullName evidence="4">BIG2 domain-containing protein</fullName>
    </recommendedName>
</protein>
<name>A0A0F9YHF1_9BACT</name>
<dbReference type="PATRIC" id="fig|1618586.3.peg.896"/>
<dbReference type="Proteomes" id="UP000034803">
    <property type="component" value="Unassembled WGS sequence"/>
</dbReference>
<evidence type="ECO:0000313" key="3">
    <source>
        <dbReference type="Proteomes" id="UP000034803"/>
    </source>
</evidence>
<organism evidence="2 3">
    <name type="scientific">Candidatus Woesebacteria bacterium GW2011_GWC2_31_9</name>
    <dbReference type="NCBI Taxonomy" id="1618586"/>
    <lineage>
        <taxon>Bacteria</taxon>
        <taxon>Candidatus Woeseibacteriota</taxon>
    </lineage>
</organism>
<reference evidence="2 3" key="1">
    <citation type="journal article" date="2015" name="Nature">
        <title>rRNA introns, odd ribosomes, and small enigmatic genomes across a large radiation of phyla.</title>
        <authorList>
            <person name="Brown C.T."/>
            <person name="Hug L.A."/>
            <person name="Thomas B.C."/>
            <person name="Sharon I."/>
            <person name="Castelle C.J."/>
            <person name="Singh A."/>
            <person name="Wilkins M.J."/>
            <person name="Williams K.H."/>
            <person name="Banfield J.F."/>
        </authorList>
    </citation>
    <scope>NUCLEOTIDE SEQUENCE [LARGE SCALE GENOMIC DNA]</scope>
</reference>
<dbReference type="PROSITE" id="PS51257">
    <property type="entry name" value="PROKAR_LIPOPROTEIN"/>
    <property type="match status" value="1"/>
</dbReference>
<dbReference type="EMBL" id="LBOI01000022">
    <property type="protein sequence ID" value="KKP30853.1"/>
    <property type="molecule type" value="Genomic_DNA"/>
</dbReference>
<feature type="non-terminal residue" evidence="2">
    <location>
        <position position="308"/>
    </location>
</feature>
<keyword evidence="1" id="KW-0732">Signal</keyword>
<evidence type="ECO:0000256" key="1">
    <source>
        <dbReference type="SAM" id="SignalP"/>
    </source>
</evidence>
<comment type="caution">
    <text evidence="2">The sequence shown here is derived from an EMBL/GenBank/DDBJ whole genome shotgun (WGS) entry which is preliminary data.</text>
</comment>
<accession>A0A0F9YHF1</accession>